<protein>
    <submittedName>
        <fullName evidence="1">Uncharacterized protein</fullName>
    </submittedName>
</protein>
<organism evidence="1 2">
    <name type="scientific">Pseudoxanthomonas winnipegensis</name>
    <dbReference type="NCBI Taxonomy" id="2480810"/>
    <lineage>
        <taxon>Bacteria</taxon>
        <taxon>Pseudomonadati</taxon>
        <taxon>Pseudomonadota</taxon>
        <taxon>Gammaproteobacteria</taxon>
        <taxon>Lysobacterales</taxon>
        <taxon>Lysobacteraceae</taxon>
        <taxon>Pseudoxanthomonas</taxon>
    </lineage>
</organism>
<gene>
    <name evidence="1" type="ORF">EA655_00710</name>
</gene>
<reference evidence="1 2" key="1">
    <citation type="submission" date="2019-02" db="EMBL/GenBank/DDBJ databases">
        <title>WGS of Pseudoxanthomonas species novum from clinical isolates.</title>
        <authorList>
            <person name="Bernier A.-M."/>
            <person name="Bernard K."/>
            <person name="Vachon A."/>
        </authorList>
    </citation>
    <scope>NUCLEOTIDE SEQUENCE [LARGE SCALE GENOMIC DNA]</scope>
    <source>
        <strain evidence="1 2">NML130969</strain>
    </source>
</reference>
<dbReference type="AlphaFoldDB" id="A0A4Q8M7Z5"/>
<name>A0A4Q8M7Z5_9GAMM</name>
<sequence length="267" mass="30114">MIISNMTLRMSHDVLVLQALQLLVATNLSLLSKKEEVNTGPQHLYISVATTTRAVIETLIRSSAMYLNADIRTYNKYLAESLHSFKQAKWGSLTHNIDTSGITSLMDAFSTMSNRDRNNSNLYSDPFPTFKSKIEYLASINQQEGFYLLDKVSDFYSTLSDLVHGGFAFLSASNFKRNSTVVGSQKLTMDSSGEIILKTGEYSHTASATQLLEFTGICQFVALKMMLQLYTPIVRQTFHRIPECQEIEVQLSVIHDRLVVAMCEQYF</sequence>
<dbReference type="EMBL" id="SHMG01000001">
    <property type="protein sequence ID" value="TAA46251.1"/>
    <property type="molecule type" value="Genomic_DNA"/>
</dbReference>
<accession>A0A4Q8M7Z5</accession>
<comment type="caution">
    <text evidence="1">The sequence shown here is derived from an EMBL/GenBank/DDBJ whole genome shotgun (WGS) entry which is preliminary data.</text>
</comment>
<proteinExistence type="predicted"/>
<dbReference type="RefSeq" id="WP_130533066.1">
    <property type="nucleotide sequence ID" value="NZ_SHMG01000001.1"/>
</dbReference>
<evidence type="ECO:0000313" key="2">
    <source>
        <dbReference type="Proteomes" id="UP000294164"/>
    </source>
</evidence>
<dbReference type="Proteomes" id="UP000294164">
    <property type="component" value="Unassembled WGS sequence"/>
</dbReference>
<evidence type="ECO:0000313" key="1">
    <source>
        <dbReference type="EMBL" id="TAA46251.1"/>
    </source>
</evidence>